<name>A0AAW0AVS7_9AGAR</name>
<reference evidence="1 2" key="1">
    <citation type="submission" date="2024-01" db="EMBL/GenBank/DDBJ databases">
        <title>A draft genome for a cacao thread blight-causing isolate of Paramarasmius palmivorus.</title>
        <authorList>
            <person name="Baruah I.K."/>
            <person name="Bukari Y."/>
            <person name="Amoako-Attah I."/>
            <person name="Meinhardt L.W."/>
            <person name="Bailey B.A."/>
            <person name="Cohen S.P."/>
        </authorList>
    </citation>
    <scope>NUCLEOTIDE SEQUENCE [LARGE SCALE GENOMIC DNA]</scope>
    <source>
        <strain evidence="1 2">GH-12</strain>
    </source>
</reference>
<dbReference type="EMBL" id="JAYKXP010000280">
    <property type="protein sequence ID" value="KAK7016727.1"/>
    <property type="molecule type" value="Genomic_DNA"/>
</dbReference>
<dbReference type="Proteomes" id="UP001383192">
    <property type="component" value="Unassembled WGS sequence"/>
</dbReference>
<evidence type="ECO:0000313" key="1">
    <source>
        <dbReference type="EMBL" id="KAK7016727.1"/>
    </source>
</evidence>
<gene>
    <name evidence="1" type="ORF">VNI00_018861</name>
</gene>
<dbReference type="AlphaFoldDB" id="A0AAW0AVS7"/>
<sequence length="297" mass="34644">MYRLKRTLENHPERVEFIRTLWVCVGGDLLVYPTAKDITYPTAYHDFIDINIAIARWDILPLVELVGDMSHVLTRLTIVARKYQPGLRVFFQRTVFPKLEELEAPVDMLTAPDLPSNRIFGNLSLYPKLRKLRVSYDEEKYGAVDVFERQDFTALAHLTHLYLSYYSHTEEEFRSIVCKIRIPPQVRVVVLEANAATQLPTSRWVLATHWFNPKVIVVAKPSALRDLHWSPTAEQHAKQLCLTLDPKTIRETSIWALAEEKSLRRWELFVERYTEDERKMLLSSPSLLVDRSKARNL</sequence>
<keyword evidence="2" id="KW-1185">Reference proteome</keyword>
<evidence type="ECO:0000313" key="2">
    <source>
        <dbReference type="Proteomes" id="UP001383192"/>
    </source>
</evidence>
<accession>A0AAW0AVS7</accession>
<comment type="caution">
    <text evidence="1">The sequence shown here is derived from an EMBL/GenBank/DDBJ whole genome shotgun (WGS) entry which is preliminary data.</text>
</comment>
<proteinExistence type="predicted"/>
<protein>
    <submittedName>
        <fullName evidence="1">Uncharacterized protein</fullName>
    </submittedName>
</protein>
<organism evidence="1 2">
    <name type="scientific">Paramarasmius palmivorus</name>
    <dbReference type="NCBI Taxonomy" id="297713"/>
    <lineage>
        <taxon>Eukaryota</taxon>
        <taxon>Fungi</taxon>
        <taxon>Dikarya</taxon>
        <taxon>Basidiomycota</taxon>
        <taxon>Agaricomycotina</taxon>
        <taxon>Agaricomycetes</taxon>
        <taxon>Agaricomycetidae</taxon>
        <taxon>Agaricales</taxon>
        <taxon>Marasmiineae</taxon>
        <taxon>Marasmiaceae</taxon>
        <taxon>Paramarasmius</taxon>
    </lineage>
</organism>